<keyword evidence="13 19" id="KW-0472">Membrane</keyword>
<dbReference type="EMBL" id="AP025698">
    <property type="protein sequence ID" value="BDH78921.1"/>
    <property type="molecule type" value="Genomic_DNA"/>
</dbReference>
<evidence type="ECO:0000256" key="14">
    <source>
        <dbReference type="ARBA" id="ARBA00025228"/>
    </source>
</evidence>
<dbReference type="PANTHER" id="PTHR34148">
    <property type="entry name" value="ADENOSYLCOBINAMIDE-GDP RIBAZOLETRANSFERASE"/>
    <property type="match status" value="1"/>
</dbReference>
<proteinExistence type="inferred from homology"/>
<evidence type="ECO:0000256" key="3">
    <source>
        <dbReference type="ARBA" id="ARBA00004663"/>
    </source>
</evidence>
<evidence type="ECO:0000256" key="13">
    <source>
        <dbReference type="ARBA" id="ARBA00023136"/>
    </source>
</evidence>
<evidence type="ECO:0000256" key="2">
    <source>
        <dbReference type="ARBA" id="ARBA00004651"/>
    </source>
</evidence>
<comment type="function">
    <text evidence="14 19">Joins adenosylcobinamide-GDP and alpha-ribazole to generate adenosylcobalamin (Ado-cobalamin). Also synthesizes adenosylcobalamin 5'-phosphate from adenosylcobinamide-GDP and alpha-ribazole 5'-phosphate.</text>
</comment>
<keyword evidence="8 19" id="KW-0169">Cobalamin biosynthesis</keyword>
<name>A0ABM7YC37_9EURY</name>
<dbReference type="Pfam" id="PF02654">
    <property type="entry name" value="CobS"/>
    <property type="match status" value="1"/>
</dbReference>
<evidence type="ECO:0000256" key="7">
    <source>
        <dbReference type="ARBA" id="ARBA00022475"/>
    </source>
</evidence>
<keyword evidence="10 19" id="KW-0812">Transmembrane</keyword>
<evidence type="ECO:0000256" key="19">
    <source>
        <dbReference type="HAMAP-Rule" id="MF_00719"/>
    </source>
</evidence>
<feature type="transmembrane region" description="Helical" evidence="19">
    <location>
        <begin position="109"/>
        <end position="131"/>
    </location>
</feature>
<keyword evidence="11 19" id="KW-0460">Magnesium</keyword>
<feature type="transmembrane region" description="Helical" evidence="19">
    <location>
        <begin position="178"/>
        <end position="193"/>
    </location>
</feature>
<evidence type="ECO:0000256" key="9">
    <source>
        <dbReference type="ARBA" id="ARBA00022679"/>
    </source>
</evidence>
<reference evidence="20 21" key="1">
    <citation type="submission" date="2022-04" db="EMBL/GenBank/DDBJ databases">
        <title>Complete genome of Methanothermobacter tenebrarum strain RMAS.</title>
        <authorList>
            <person name="Nakamura K."/>
            <person name="Oshima K."/>
            <person name="Hattori M."/>
            <person name="Kamagata Y."/>
            <person name="Takamizawa K."/>
        </authorList>
    </citation>
    <scope>NUCLEOTIDE SEQUENCE [LARGE SCALE GENOMIC DNA]</scope>
    <source>
        <strain evidence="20 21">RMAS</strain>
    </source>
</reference>
<comment type="subcellular location">
    <subcellularLocation>
        <location evidence="2 19">Cell membrane</location>
        <topology evidence="2 19">Multi-pass membrane protein</topology>
    </subcellularLocation>
</comment>
<evidence type="ECO:0000256" key="16">
    <source>
        <dbReference type="ARBA" id="ARBA00032853"/>
    </source>
</evidence>
<dbReference type="Proteomes" id="UP000831817">
    <property type="component" value="Chromosome"/>
</dbReference>
<evidence type="ECO:0000256" key="1">
    <source>
        <dbReference type="ARBA" id="ARBA00001946"/>
    </source>
</evidence>
<evidence type="ECO:0000256" key="5">
    <source>
        <dbReference type="ARBA" id="ARBA00013200"/>
    </source>
</evidence>
<comment type="catalytic activity">
    <reaction evidence="17 19">
        <text>alpha-ribazole + adenosylcob(III)inamide-GDP = adenosylcob(III)alamin + GMP + H(+)</text>
        <dbReference type="Rhea" id="RHEA:16049"/>
        <dbReference type="ChEBI" id="CHEBI:10329"/>
        <dbReference type="ChEBI" id="CHEBI:15378"/>
        <dbReference type="ChEBI" id="CHEBI:18408"/>
        <dbReference type="ChEBI" id="CHEBI:58115"/>
        <dbReference type="ChEBI" id="CHEBI:60487"/>
        <dbReference type="EC" id="2.7.8.26"/>
    </reaction>
</comment>
<protein>
    <recommendedName>
        <fullName evidence="6 19">Adenosylcobinamide-GDP ribazoletransferase</fullName>
        <ecNumber evidence="5 19">2.7.8.26</ecNumber>
    </recommendedName>
    <alternativeName>
        <fullName evidence="16 19">Cobalamin synthase</fullName>
    </alternativeName>
    <alternativeName>
        <fullName evidence="15 19">Cobalamin-5'-phosphate synthase</fullName>
    </alternativeName>
</protein>
<comment type="pathway">
    <text evidence="3 19">Cofactor biosynthesis; adenosylcobalamin biosynthesis; adenosylcobalamin from cob(II)yrinate a,c-diamide: step 7/7.</text>
</comment>
<keyword evidence="9 19" id="KW-0808">Transferase</keyword>
<gene>
    <name evidence="19" type="primary">cobS</name>
    <name evidence="20" type="ORF">MTTB_03000</name>
</gene>
<evidence type="ECO:0000313" key="21">
    <source>
        <dbReference type="Proteomes" id="UP000831817"/>
    </source>
</evidence>
<dbReference type="PANTHER" id="PTHR34148:SF1">
    <property type="entry name" value="ADENOSYLCOBINAMIDE-GDP RIBAZOLETRANSFERASE"/>
    <property type="match status" value="1"/>
</dbReference>
<comment type="similarity">
    <text evidence="4 19">Belongs to the CobS family.</text>
</comment>
<keyword evidence="7 19" id="KW-1003">Cell membrane</keyword>
<keyword evidence="12 19" id="KW-1133">Transmembrane helix</keyword>
<dbReference type="HAMAP" id="MF_00719">
    <property type="entry name" value="CobS"/>
    <property type="match status" value="1"/>
</dbReference>
<evidence type="ECO:0000256" key="11">
    <source>
        <dbReference type="ARBA" id="ARBA00022842"/>
    </source>
</evidence>
<evidence type="ECO:0000256" key="18">
    <source>
        <dbReference type="ARBA" id="ARBA00049504"/>
    </source>
</evidence>
<evidence type="ECO:0000256" key="17">
    <source>
        <dbReference type="ARBA" id="ARBA00048623"/>
    </source>
</evidence>
<comment type="cofactor">
    <cofactor evidence="1 19">
        <name>Mg(2+)</name>
        <dbReference type="ChEBI" id="CHEBI:18420"/>
    </cofactor>
</comment>
<feature type="transmembrane region" description="Helical" evidence="19">
    <location>
        <begin position="137"/>
        <end position="157"/>
    </location>
</feature>
<dbReference type="InterPro" id="IPR003805">
    <property type="entry name" value="CobS"/>
</dbReference>
<evidence type="ECO:0000313" key="20">
    <source>
        <dbReference type="EMBL" id="BDH78921.1"/>
    </source>
</evidence>
<evidence type="ECO:0000256" key="4">
    <source>
        <dbReference type="ARBA" id="ARBA00010561"/>
    </source>
</evidence>
<comment type="catalytic activity">
    <reaction evidence="18 19">
        <text>alpha-ribazole 5'-phosphate + adenosylcob(III)inamide-GDP = adenosylcob(III)alamin 5'-phosphate + GMP + H(+)</text>
        <dbReference type="Rhea" id="RHEA:23560"/>
        <dbReference type="ChEBI" id="CHEBI:15378"/>
        <dbReference type="ChEBI" id="CHEBI:57918"/>
        <dbReference type="ChEBI" id="CHEBI:58115"/>
        <dbReference type="ChEBI" id="CHEBI:60487"/>
        <dbReference type="ChEBI" id="CHEBI:60493"/>
        <dbReference type="EC" id="2.7.8.26"/>
    </reaction>
</comment>
<sequence>MINMLREIIGLLSFLTILPVKTHTSIPQIAKYTWLFPVMGAIIGLTGGALAALLQLIGLPPIIIASLAYGFLIWFNGFHHLDGLIDMGDALMAHGSPEDKIRIMKDERIGTGGLGLFFIVAITTFTCLYSTPQNQLPHIIILGEVGAKMGLISSCIISKPLDEGIGRHFIMEMDKKRFILSSILSFIISFLLLKHQGMIGILASIIGGLFIGAIARKNFKYTTGDVLGASNEFNRMLTLIILVILGGV</sequence>
<keyword evidence="21" id="KW-1185">Reference proteome</keyword>
<evidence type="ECO:0000256" key="8">
    <source>
        <dbReference type="ARBA" id="ARBA00022573"/>
    </source>
</evidence>
<organism evidence="20 21">
    <name type="scientific">Methanothermobacter tenebrarum</name>
    <dbReference type="NCBI Taxonomy" id="680118"/>
    <lineage>
        <taxon>Archaea</taxon>
        <taxon>Methanobacteriati</taxon>
        <taxon>Methanobacteriota</taxon>
        <taxon>Methanomada group</taxon>
        <taxon>Methanobacteria</taxon>
        <taxon>Methanobacteriales</taxon>
        <taxon>Methanobacteriaceae</taxon>
        <taxon>Methanothermobacter</taxon>
    </lineage>
</organism>
<feature type="transmembrane region" description="Helical" evidence="19">
    <location>
        <begin position="199"/>
        <end position="215"/>
    </location>
</feature>
<accession>A0ABM7YC37</accession>
<evidence type="ECO:0000256" key="12">
    <source>
        <dbReference type="ARBA" id="ARBA00022989"/>
    </source>
</evidence>
<evidence type="ECO:0000256" key="10">
    <source>
        <dbReference type="ARBA" id="ARBA00022692"/>
    </source>
</evidence>
<dbReference type="EC" id="2.7.8.26" evidence="5 19"/>
<dbReference type="NCBIfam" id="TIGR00317">
    <property type="entry name" value="cobS"/>
    <property type="match status" value="1"/>
</dbReference>
<feature type="transmembrane region" description="Helical" evidence="19">
    <location>
        <begin position="32"/>
        <end position="54"/>
    </location>
</feature>
<evidence type="ECO:0000256" key="15">
    <source>
        <dbReference type="ARBA" id="ARBA00032605"/>
    </source>
</evidence>
<evidence type="ECO:0000256" key="6">
    <source>
        <dbReference type="ARBA" id="ARBA00015850"/>
    </source>
</evidence>